<keyword evidence="3" id="KW-0288">FMN</keyword>
<dbReference type="Pfam" id="PF00724">
    <property type="entry name" value="Oxidored_FMN"/>
    <property type="match status" value="1"/>
</dbReference>
<keyword evidence="4" id="KW-0521">NADP</keyword>
<comment type="cofactor">
    <cofactor evidence="1">
        <name>FMN</name>
        <dbReference type="ChEBI" id="CHEBI:58210"/>
    </cofactor>
</comment>
<evidence type="ECO:0000313" key="8">
    <source>
        <dbReference type="Proteomes" id="UP001449178"/>
    </source>
</evidence>
<reference evidence="7 8" key="1">
    <citation type="submission" date="2024-03" db="EMBL/GenBank/DDBJ databases">
        <title>Complete Genome Sequence and Annotation of Ignatzschineria larvae DSM 13226.</title>
        <authorList>
            <person name="Cantrell E."/>
            <person name="Burcham Z.M."/>
        </authorList>
    </citation>
    <scope>NUCLEOTIDE SEQUENCE [LARGE SCALE GENOMIC DNA]</scope>
    <source>
        <strain evidence="7 8">DSM 13226</strain>
    </source>
</reference>
<dbReference type="PANTHER" id="PTHR43303:SF4">
    <property type="entry name" value="NADPH DEHYDROGENASE C23G7.10C-RELATED"/>
    <property type="match status" value="1"/>
</dbReference>
<name>A0ABZ3BWL3_9GAMM</name>
<evidence type="ECO:0000313" key="7">
    <source>
        <dbReference type="EMBL" id="WZW86890.1"/>
    </source>
</evidence>
<dbReference type="RefSeq" id="WP_026878976.1">
    <property type="nucleotide sequence ID" value="NZ_AZOD01000017.1"/>
</dbReference>
<dbReference type="InterPro" id="IPR013785">
    <property type="entry name" value="Aldolase_TIM"/>
</dbReference>
<proteinExistence type="predicted"/>
<dbReference type="Gene3D" id="3.20.20.70">
    <property type="entry name" value="Aldolase class I"/>
    <property type="match status" value="1"/>
</dbReference>
<dbReference type="InterPro" id="IPR001155">
    <property type="entry name" value="OxRdtase_FMN_N"/>
</dbReference>
<evidence type="ECO:0000256" key="5">
    <source>
        <dbReference type="ARBA" id="ARBA00023002"/>
    </source>
</evidence>
<dbReference type="SUPFAM" id="SSF51395">
    <property type="entry name" value="FMN-linked oxidoreductases"/>
    <property type="match status" value="1"/>
</dbReference>
<keyword evidence="8" id="KW-1185">Reference proteome</keyword>
<keyword evidence="2" id="KW-0285">Flavoprotein</keyword>
<organism evidence="7 8">
    <name type="scientific">Ignatzschineria larvae DSM 13226</name>
    <dbReference type="NCBI Taxonomy" id="1111732"/>
    <lineage>
        <taxon>Bacteria</taxon>
        <taxon>Pseudomonadati</taxon>
        <taxon>Pseudomonadota</taxon>
        <taxon>Gammaproteobacteria</taxon>
        <taxon>Cardiobacteriales</taxon>
        <taxon>Ignatzschineriaceae</taxon>
        <taxon>Ignatzschineria</taxon>
    </lineage>
</organism>
<gene>
    <name evidence="7" type="ORF">WMO13_05735</name>
</gene>
<keyword evidence="5" id="KW-0560">Oxidoreductase</keyword>
<evidence type="ECO:0000259" key="6">
    <source>
        <dbReference type="Pfam" id="PF00724"/>
    </source>
</evidence>
<protein>
    <submittedName>
        <fullName evidence="7">NADH:flavin oxidoreductase/NADH oxidase</fullName>
    </submittedName>
</protein>
<evidence type="ECO:0000256" key="4">
    <source>
        <dbReference type="ARBA" id="ARBA00022857"/>
    </source>
</evidence>
<evidence type="ECO:0000256" key="1">
    <source>
        <dbReference type="ARBA" id="ARBA00001917"/>
    </source>
</evidence>
<dbReference type="PANTHER" id="PTHR43303">
    <property type="entry name" value="NADPH DEHYDROGENASE C23G7.10C-RELATED"/>
    <property type="match status" value="1"/>
</dbReference>
<sequence length="362" mass="39802">MSQLFSPYQLGALQLENRLVIPPMCQYAAIEGIPSAWHSMHYGSLAQSGASLLIVEATAVLPEGRISSADLGIWNDEQEAGFKSLLSEIKEYSPIKMGIQLAHADRKASTDIPWKTDRQLSIAEGGWQTVAPSALPFNIDDATPKALTEAEIADRVEGFVEAALRSERAGFELLELHAAHGYLLHEFLSPLSNQRTDRYGGSFENRIRFLMEVFTAIREKVSPKVAVGVRISATDWVDGGWNLEESIELTRQLKAKGADFIHVSTGALSLEQQIPVKPLYQVPFAEAIKQKTDLTTIAVGLITTAQEAESVIAEKRADLVAIGRGMLLNPRWGWIAAHQLGEEVVTNPRYNAIHSILRHSAD</sequence>
<dbReference type="CDD" id="cd02932">
    <property type="entry name" value="OYE_YqiM_FMN"/>
    <property type="match status" value="1"/>
</dbReference>
<dbReference type="EMBL" id="CP150637">
    <property type="protein sequence ID" value="WZW86890.1"/>
    <property type="molecule type" value="Genomic_DNA"/>
</dbReference>
<dbReference type="Proteomes" id="UP001449178">
    <property type="component" value="Chromosome"/>
</dbReference>
<evidence type="ECO:0000256" key="2">
    <source>
        <dbReference type="ARBA" id="ARBA00022630"/>
    </source>
</evidence>
<feature type="domain" description="NADH:flavin oxidoreductase/NADH oxidase N-terminal" evidence="6">
    <location>
        <begin position="3"/>
        <end position="340"/>
    </location>
</feature>
<dbReference type="InterPro" id="IPR044152">
    <property type="entry name" value="YqjM-like"/>
</dbReference>
<evidence type="ECO:0000256" key="3">
    <source>
        <dbReference type="ARBA" id="ARBA00022643"/>
    </source>
</evidence>
<accession>A0ABZ3BWL3</accession>